<name>A0A415L459_9FIRM</name>
<dbReference type="InterPro" id="IPR058531">
    <property type="entry name" value="Baseplate_J_M"/>
</dbReference>
<gene>
    <name evidence="2" type="ORF">DW018_11465</name>
</gene>
<dbReference type="RefSeq" id="WP_118380176.1">
    <property type="nucleotide sequence ID" value="NZ_CABJDQ010000009.1"/>
</dbReference>
<dbReference type="Proteomes" id="UP000283314">
    <property type="component" value="Unassembled WGS sequence"/>
</dbReference>
<proteinExistence type="predicted"/>
<protein>
    <submittedName>
        <fullName evidence="2">Phage tail protein</fullName>
    </submittedName>
</protein>
<reference evidence="2 3" key="1">
    <citation type="submission" date="2018-08" db="EMBL/GenBank/DDBJ databases">
        <title>A genome reference for cultivated species of the human gut microbiota.</title>
        <authorList>
            <person name="Zou Y."/>
            <person name="Xue W."/>
            <person name="Luo G."/>
        </authorList>
    </citation>
    <scope>NUCLEOTIDE SEQUENCE [LARGE SCALE GENOMIC DNA]</scope>
    <source>
        <strain evidence="2 3">AF37-4</strain>
    </source>
</reference>
<comment type="caution">
    <text evidence="2">The sequence shown here is derived from an EMBL/GenBank/DDBJ whole genome shotgun (WGS) entry which is preliminary data.</text>
</comment>
<evidence type="ECO:0000259" key="1">
    <source>
        <dbReference type="Pfam" id="PF26078"/>
    </source>
</evidence>
<dbReference type="AlphaFoldDB" id="A0A415L459"/>
<dbReference type="GeneID" id="66467860"/>
<dbReference type="Pfam" id="PF26078">
    <property type="entry name" value="Baseplate_J_M"/>
    <property type="match status" value="1"/>
</dbReference>
<dbReference type="PANTHER" id="PTHR37829:SF3">
    <property type="entry name" value="PROTEIN JAYE-RELATED"/>
    <property type="match status" value="1"/>
</dbReference>
<evidence type="ECO:0000313" key="3">
    <source>
        <dbReference type="Proteomes" id="UP000283314"/>
    </source>
</evidence>
<dbReference type="PANTHER" id="PTHR37829">
    <property type="entry name" value="PHAGE-LIKE ELEMENT PBSX PROTEIN XKDT"/>
    <property type="match status" value="1"/>
</dbReference>
<organism evidence="2 3">
    <name type="scientific">Eubacterium ventriosum</name>
    <dbReference type="NCBI Taxonomy" id="39496"/>
    <lineage>
        <taxon>Bacteria</taxon>
        <taxon>Bacillati</taxon>
        <taxon>Bacillota</taxon>
        <taxon>Clostridia</taxon>
        <taxon>Eubacteriales</taxon>
        <taxon>Eubacteriaceae</taxon>
        <taxon>Eubacterium</taxon>
    </lineage>
</organism>
<dbReference type="EMBL" id="QROT01000009">
    <property type="protein sequence ID" value="RHL43249.1"/>
    <property type="molecule type" value="Genomic_DNA"/>
</dbReference>
<dbReference type="InterPro" id="IPR052399">
    <property type="entry name" value="Phage_Baseplate_Assmbl_Protein"/>
</dbReference>
<accession>A0A415L459</accession>
<evidence type="ECO:0000313" key="2">
    <source>
        <dbReference type="EMBL" id="RHL43249.1"/>
    </source>
</evidence>
<sequence length="354" mass="39483">MFEEMTFENILSQMLENVQGDVDKREGSIIYDALAPVAMESAQMYADMDILLQECFADSASYYYLIKRAAERGIFVKEGIPAVVKVKCTPSNVSIPEATEFSIGEMTYSITENLGDGFYSMTCSESGENGNNINDDVIPIEYVEDLEEIEAVEVIVYGTEDEDEESLRERYFESFKEAAFGGNKADYKEKAKDIEKVGACKVYPVWNGGGTVKLAILDSQYNEASSEIIDEVQNTFDPTKDGTGVGIAPIGHIVTVSTPKVKRINVDVQIEYMENYIWDDIKETFAENFAEYLKNVIKNEWEAKDTMTVRSGQIESMLLDMEGVDNVLSVKIDGKKGNCIIDCDYIPKVGDISG</sequence>
<feature type="domain" description="Baseplate J-like central" evidence="1">
    <location>
        <begin position="179"/>
        <end position="257"/>
    </location>
</feature>